<dbReference type="Proteomes" id="UP000245768">
    <property type="component" value="Unassembled WGS sequence"/>
</dbReference>
<evidence type="ECO:0000256" key="1">
    <source>
        <dbReference type="SAM" id="MobiDB-lite"/>
    </source>
</evidence>
<dbReference type="RefSeq" id="XP_025379129.1">
    <property type="nucleotide sequence ID" value="XM_025525706.1"/>
</dbReference>
<dbReference type="Gene3D" id="2.170.150.40">
    <property type="entry name" value="Domain of unknown function (DUF427)"/>
    <property type="match status" value="1"/>
</dbReference>
<dbReference type="Pfam" id="PF04248">
    <property type="entry name" value="NTP_transf_9"/>
    <property type="match status" value="1"/>
</dbReference>
<sequence>MVHHTTPVLRAGTQDTKGKLHIEPSPRAYRFFLASSKDSGHRPIVQSAAAFLLWEGESKSPRLAVPREDILFVKGAEGEYTGLVAAPKDAKSPSELASETYIIQVGSADGKDFLSSTSSASFSSACGWSYRGDTPLTAATPRDVPAPDRLVVLNVSAFGSVYEEDDKVLGGVKNPYHRVDIVTSRRHVQIYATRAPGASTHEEDVLIADSKGKPVVALFETGYPTRWYLPPEAIVKPDSLVPRAGASAKEFPDDGLRTVCPYKGVARYSTVHLASDGEKEGSQLENIAWAYPEPIKALDLRGLVCFWAPGHDRLRLVVDEQTVG</sequence>
<organism evidence="3 4">
    <name type="scientific">Acaromyces ingoldii</name>
    <dbReference type="NCBI Taxonomy" id="215250"/>
    <lineage>
        <taxon>Eukaryota</taxon>
        <taxon>Fungi</taxon>
        <taxon>Dikarya</taxon>
        <taxon>Basidiomycota</taxon>
        <taxon>Ustilaginomycotina</taxon>
        <taxon>Exobasidiomycetes</taxon>
        <taxon>Exobasidiales</taxon>
        <taxon>Cryptobasidiaceae</taxon>
        <taxon>Acaromyces</taxon>
    </lineage>
</organism>
<gene>
    <name evidence="3" type="ORF">FA10DRAFT_78412</name>
</gene>
<dbReference type="PANTHER" id="PTHR34310:SF9">
    <property type="entry name" value="BLR5716 PROTEIN"/>
    <property type="match status" value="1"/>
</dbReference>
<dbReference type="EMBL" id="KZ819635">
    <property type="protein sequence ID" value="PWN91931.1"/>
    <property type="molecule type" value="Genomic_DNA"/>
</dbReference>
<dbReference type="InterPro" id="IPR007361">
    <property type="entry name" value="DUF427"/>
</dbReference>
<feature type="region of interest" description="Disordered" evidence="1">
    <location>
        <begin position="1"/>
        <end position="20"/>
    </location>
</feature>
<evidence type="ECO:0000259" key="2">
    <source>
        <dbReference type="Pfam" id="PF04248"/>
    </source>
</evidence>
<protein>
    <recommendedName>
        <fullName evidence="2">DUF427 domain-containing protein</fullName>
    </recommendedName>
</protein>
<keyword evidence="4" id="KW-1185">Reference proteome</keyword>
<dbReference type="AlphaFoldDB" id="A0A316YRR6"/>
<name>A0A316YRR6_9BASI</name>
<reference evidence="3" key="1">
    <citation type="journal article" date="2018" name="Mol. Biol. Evol.">
        <title>Broad Genomic Sampling Reveals a Smut Pathogenic Ancestry of the Fungal Clade Ustilaginomycotina.</title>
        <authorList>
            <person name="Kijpornyongpan T."/>
            <person name="Mondo S.J."/>
            <person name="Barry K."/>
            <person name="Sandor L."/>
            <person name="Lee J."/>
            <person name="Lipzen A."/>
            <person name="Pangilinan J."/>
            <person name="LaButti K."/>
            <person name="Hainaut M."/>
            <person name="Henrissat B."/>
            <person name="Grigoriev I.V."/>
            <person name="Spatafora J.W."/>
            <person name="Aime M.C."/>
        </authorList>
    </citation>
    <scope>NUCLEOTIDE SEQUENCE [LARGE SCALE GENOMIC DNA]</scope>
    <source>
        <strain evidence="3">MCA 4198</strain>
    </source>
</reference>
<dbReference type="OrthoDB" id="18996at2759"/>
<dbReference type="GeneID" id="37047622"/>
<dbReference type="PANTHER" id="PTHR34310">
    <property type="entry name" value="DUF427 DOMAIN PROTEIN (AFU_ORTHOLOGUE AFUA_3G02220)"/>
    <property type="match status" value="1"/>
</dbReference>
<dbReference type="InParanoid" id="A0A316YRR6"/>
<dbReference type="STRING" id="215250.A0A316YRR6"/>
<accession>A0A316YRR6</accession>
<dbReference type="InterPro" id="IPR038694">
    <property type="entry name" value="DUF427_sf"/>
</dbReference>
<feature type="domain" description="DUF427" evidence="2">
    <location>
        <begin position="204"/>
        <end position="308"/>
    </location>
</feature>
<evidence type="ECO:0000313" key="4">
    <source>
        <dbReference type="Proteomes" id="UP000245768"/>
    </source>
</evidence>
<evidence type="ECO:0000313" key="3">
    <source>
        <dbReference type="EMBL" id="PWN91931.1"/>
    </source>
</evidence>
<proteinExistence type="predicted"/>